<accession>A0A2M8EW62</accession>
<sequence>MSSQTCLPASGGIRDPVWIPAGVYPDEHRGENDKVSIMTQAWRNETTHELTHRGFNSAVKPGVGLMYGAGQRNLQSPYINTHACL</sequence>
<dbReference type="EMBL" id="PFSC01000195">
    <property type="protein sequence ID" value="PJC30105.1"/>
    <property type="molecule type" value="Genomic_DNA"/>
</dbReference>
<dbReference type="Proteomes" id="UP000231383">
    <property type="component" value="Unassembled WGS sequence"/>
</dbReference>
<evidence type="ECO:0000313" key="1">
    <source>
        <dbReference type="EMBL" id="PJC30105.1"/>
    </source>
</evidence>
<evidence type="ECO:0000313" key="2">
    <source>
        <dbReference type="Proteomes" id="UP000231383"/>
    </source>
</evidence>
<dbReference type="AlphaFoldDB" id="A0A2M8EW62"/>
<comment type="caution">
    <text evidence="1">The sequence shown here is derived from an EMBL/GenBank/DDBJ whole genome shotgun (WGS) entry which is preliminary data.</text>
</comment>
<proteinExistence type="predicted"/>
<protein>
    <submittedName>
        <fullName evidence="1">Uncharacterized protein</fullName>
    </submittedName>
</protein>
<organism evidence="1 2">
    <name type="scientific">Candidatus Roizmanbacteria bacterium CG_4_9_14_0_2_um_filter_39_13</name>
    <dbReference type="NCBI Taxonomy" id="1974839"/>
    <lineage>
        <taxon>Bacteria</taxon>
        <taxon>Candidatus Roizmaniibacteriota</taxon>
    </lineage>
</organism>
<name>A0A2M8EW62_9BACT</name>
<gene>
    <name evidence="1" type="ORF">CO051_07450</name>
</gene>
<reference evidence="2" key="1">
    <citation type="submission" date="2017-09" db="EMBL/GenBank/DDBJ databases">
        <title>Depth-based differentiation of microbial function through sediment-hosted aquifers and enrichment of novel symbionts in the deep terrestrial subsurface.</title>
        <authorList>
            <person name="Probst A.J."/>
            <person name="Ladd B."/>
            <person name="Jarett J.K."/>
            <person name="Geller-Mcgrath D.E."/>
            <person name="Sieber C.M.K."/>
            <person name="Emerson J.B."/>
            <person name="Anantharaman K."/>
            <person name="Thomas B.C."/>
            <person name="Malmstrom R."/>
            <person name="Stieglmeier M."/>
            <person name="Klingl A."/>
            <person name="Woyke T."/>
            <person name="Ryan C.M."/>
            <person name="Banfield J.F."/>
        </authorList>
    </citation>
    <scope>NUCLEOTIDE SEQUENCE [LARGE SCALE GENOMIC DNA]</scope>
</reference>